<organism evidence="1">
    <name type="scientific">Acartia pacifica</name>
    <name type="common">Copepod</name>
    <dbReference type="NCBI Taxonomy" id="335913"/>
    <lineage>
        <taxon>Eukaryota</taxon>
        <taxon>Metazoa</taxon>
        <taxon>Ecdysozoa</taxon>
        <taxon>Arthropoda</taxon>
        <taxon>Crustacea</taxon>
        <taxon>Multicrustacea</taxon>
        <taxon>Hexanauplia</taxon>
        <taxon>Copepoda</taxon>
        <taxon>Calanoida</taxon>
        <taxon>Acartiidae</taxon>
        <taxon>Acartia</taxon>
    </lineage>
</organism>
<protein>
    <submittedName>
        <fullName evidence="1">Uncharacterized protein</fullName>
    </submittedName>
</protein>
<dbReference type="EMBL" id="KT754688">
    <property type="protein sequence ID" value="ALS04522.1"/>
    <property type="molecule type" value="mRNA"/>
</dbReference>
<sequence length="16" mass="1990">MLMEYFLKLSKDLLVF</sequence>
<name>A0A0U2KDA5_ACAPC</name>
<proteinExistence type="evidence at transcript level"/>
<dbReference type="AlphaFoldDB" id="A0A0U2KDA5"/>
<evidence type="ECO:0000313" key="1">
    <source>
        <dbReference type="EMBL" id="ALS04522.1"/>
    </source>
</evidence>
<accession>A0A0U2KDA5</accession>
<reference evidence="1" key="1">
    <citation type="journal article" date="2015" name="Sci. Rep.">
        <title>Spliced leader RNA trans-splicing discovered in copepods.</title>
        <authorList>
            <person name="Yang F."/>
            <person name="Xu D."/>
            <person name="Zhuang Y."/>
            <person name="Yi X."/>
            <person name="Huang Y."/>
            <person name="Chen H."/>
            <person name="Lin S."/>
            <person name="Campbell D.A."/>
            <person name="Sturm N.R."/>
            <person name="Liu G."/>
            <person name="Zhang H."/>
        </authorList>
    </citation>
    <scope>NUCLEOTIDE SEQUENCE</scope>
</reference>